<organism evidence="1">
    <name type="scientific">Cucumis melo</name>
    <name type="common">Muskmelon</name>
    <dbReference type="NCBI Taxonomy" id="3656"/>
    <lineage>
        <taxon>Eukaryota</taxon>
        <taxon>Viridiplantae</taxon>
        <taxon>Streptophyta</taxon>
        <taxon>Embryophyta</taxon>
        <taxon>Tracheophyta</taxon>
        <taxon>Spermatophyta</taxon>
        <taxon>Magnoliopsida</taxon>
        <taxon>eudicotyledons</taxon>
        <taxon>Gunneridae</taxon>
        <taxon>Pentapetalae</taxon>
        <taxon>rosids</taxon>
        <taxon>fabids</taxon>
        <taxon>Cucurbitales</taxon>
        <taxon>Cucurbitaceae</taxon>
        <taxon>Benincaseae</taxon>
        <taxon>Cucumis</taxon>
    </lineage>
</organism>
<dbReference type="AlphaFoldDB" id="A0A9I9DGJ4"/>
<sequence length="134" mass="14965">MIKLKFHKYKKELKRKPIFQTQTIHSIAKEKEREMSKKALVVLAMAFVLLVANSVRATDIITIDEVIEEVNSDEVNRAGLEKIFAPRKLKLKNGGPRLGVCLLVGKPCMSDADCPSGCYCKPVPLLDIGYCGFL</sequence>
<accession>A0A9I9DGJ4</accession>
<evidence type="ECO:0000313" key="1">
    <source>
        <dbReference type="EnsemblPlants" id="MELO3C018009.2.1"/>
    </source>
</evidence>
<reference evidence="1" key="1">
    <citation type="submission" date="2023-03" db="UniProtKB">
        <authorList>
            <consortium name="EnsemblPlants"/>
        </authorList>
    </citation>
    <scope>IDENTIFICATION</scope>
</reference>
<dbReference type="Gramene" id="MELO3C018009.2.1">
    <property type="protein sequence ID" value="MELO3C018009.2.1"/>
    <property type="gene ID" value="MELO3C018009.2"/>
</dbReference>
<name>A0A9I9DGJ4_CUCME</name>
<dbReference type="EnsemblPlants" id="MELO3C018009.2.1">
    <property type="protein sequence ID" value="MELO3C018009.2.1"/>
    <property type="gene ID" value="MELO3C018009.2"/>
</dbReference>
<proteinExistence type="predicted"/>
<protein>
    <submittedName>
        <fullName evidence="1">Uncharacterized protein</fullName>
    </submittedName>
</protein>